<dbReference type="GO" id="GO:0005615">
    <property type="term" value="C:extracellular space"/>
    <property type="evidence" value="ECO:0007669"/>
    <property type="project" value="TreeGrafter"/>
</dbReference>
<dbReference type="InterPro" id="IPR036728">
    <property type="entry name" value="PBP_GOBP_sf"/>
</dbReference>
<gene>
    <name evidence="3" type="primary">obp12</name>
</gene>
<feature type="chain" id="PRO_5007071493" evidence="2">
    <location>
        <begin position="20"/>
        <end position="150"/>
    </location>
</feature>
<dbReference type="GO" id="GO:0005549">
    <property type="term" value="F:odorant binding"/>
    <property type="evidence" value="ECO:0007669"/>
    <property type="project" value="InterPro"/>
</dbReference>
<evidence type="ECO:0000256" key="2">
    <source>
        <dbReference type="SAM" id="SignalP"/>
    </source>
</evidence>
<dbReference type="InterPro" id="IPR006170">
    <property type="entry name" value="PBP/GOBP"/>
</dbReference>
<dbReference type="SUPFAM" id="SSF47565">
    <property type="entry name" value="Insect pheromone/odorant-binding proteins"/>
    <property type="match status" value="1"/>
</dbReference>
<evidence type="ECO:0000313" key="3">
    <source>
        <dbReference type="EMBL" id="AIX97135.1"/>
    </source>
</evidence>
<protein>
    <submittedName>
        <fullName evidence="3">Odorant-binding protein 12</fullName>
    </submittedName>
</protein>
<dbReference type="CDD" id="cd23992">
    <property type="entry name" value="PBP_GOBP"/>
    <property type="match status" value="1"/>
</dbReference>
<keyword evidence="1 2" id="KW-0732">Signal</keyword>
<accession>A0A0X8X428</accession>
<proteinExistence type="evidence at transcript level"/>
<dbReference type="PANTHER" id="PTHR11857">
    <property type="entry name" value="ODORANT BINDING PROTEIN-RELATED"/>
    <property type="match status" value="1"/>
</dbReference>
<sequence length="150" mass="16342">MKAVLFVVALCALVAVTYGALSEELLSRMMEKVVSVAEECQKETGASQDDMKELLEKKPPSTHEGKCVVSCVGKKLGMGTEDGYADIEGTKKALEGVKAEDEEAYNKLVQAAEQCKDEVPYNEDHCISSAEFAICAQKKVKEIGIEFPFL</sequence>
<dbReference type="PANTHER" id="PTHR11857:SF42">
    <property type="entry name" value="GENERAL ODORANT-BINDING PROTEIN 19D-RELATED"/>
    <property type="match status" value="1"/>
</dbReference>
<name>A0A0X8X428_RHYDO</name>
<dbReference type="Gene3D" id="1.10.238.20">
    <property type="entry name" value="Pheromone/general odorant binding protein domain"/>
    <property type="match status" value="1"/>
</dbReference>
<dbReference type="SMART" id="SM00708">
    <property type="entry name" value="PhBP"/>
    <property type="match status" value="1"/>
</dbReference>
<dbReference type="AlphaFoldDB" id="A0A0X8X428"/>
<organism evidence="3">
    <name type="scientific">Rhyzopertha dominica</name>
    <name type="common">Lesser grain borer</name>
    <name type="synonym">Synodendron dominica</name>
    <dbReference type="NCBI Taxonomy" id="92692"/>
    <lineage>
        <taxon>Eukaryota</taxon>
        <taxon>Metazoa</taxon>
        <taxon>Ecdysozoa</taxon>
        <taxon>Arthropoda</taxon>
        <taxon>Hexapoda</taxon>
        <taxon>Insecta</taxon>
        <taxon>Pterygota</taxon>
        <taxon>Neoptera</taxon>
        <taxon>Endopterygota</taxon>
        <taxon>Coleoptera</taxon>
        <taxon>Polyphaga</taxon>
        <taxon>Bostrichiformia</taxon>
        <taxon>Bostrichidae</taxon>
        <taxon>Dinoderinae</taxon>
        <taxon>Rhyzopertha</taxon>
    </lineage>
</organism>
<dbReference type="Pfam" id="PF01395">
    <property type="entry name" value="PBP_GOBP"/>
    <property type="match status" value="1"/>
</dbReference>
<dbReference type="GO" id="GO:0007608">
    <property type="term" value="P:sensory perception of smell"/>
    <property type="evidence" value="ECO:0007669"/>
    <property type="project" value="TreeGrafter"/>
</dbReference>
<feature type="signal peptide" evidence="2">
    <location>
        <begin position="1"/>
        <end position="19"/>
    </location>
</feature>
<reference evidence="3" key="1">
    <citation type="submission" date="2014-01" db="EMBL/GenBank/DDBJ databases">
        <title>Identification of Chemosensory Gene Families in Rhyzopertha dominica (Coleoptera: Bostrichidae).</title>
        <authorList>
            <person name="Wang M."/>
            <person name="Diakite M.M."/>
        </authorList>
    </citation>
    <scope>NUCLEOTIDE SEQUENCE</scope>
</reference>
<evidence type="ECO:0000256" key="1">
    <source>
        <dbReference type="ARBA" id="ARBA00022729"/>
    </source>
</evidence>
<dbReference type="EMBL" id="KJ186823">
    <property type="protein sequence ID" value="AIX97135.1"/>
    <property type="molecule type" value="mRNA"/>
</dbReference>
<dbReference type="SMR" id="A0A0X8X428"/>